<keyword evidence="12" id="KW-1185">Reference proteome</keyword>
<dbReference type="FunCoup" id="C1EAA1">
    <property type="interactions" value="209"/>
</dbReference>
<feature type="region of interest" description="Disordered" evidence="9">
    <location>
        <begin position="396"/>
        <end position="420"/>
    </location>
</feature>
<evidence type="ECO:0000313" key="11">
    <source>
        <dbReference type="EMBL" id="ACO64823.1"/>
    </source>
</evidence>
<feature type="transmembrane region" description="Helical" evidence="8">
    <location>
        <begin position="42"/>
        <end position="62"/>
    </location>
</feature>
<dbReference type="GO" id="GO:0005886">
    <property type="term" value="C:plasma membrane"/>
    <property type="evidence" value="ECO:0007669"/>
    <property type="project" value="UniProtKB-SubCell"/>
</dbReference>
<dbReference type="SUPFAM" id="SSF111352">
    <property type="entry name" value="Ammonium transporter"/>
    <property type="match status" value="1"/>
</dbReference>
<feature type="transmembrane region" description="Helical" evidence="8">
    <location>
        <begin position="281"/>
        <end position="298"/>
    </location>
</feature>
<feature type="transmembrane region" description="Helical" evidence="8">
    <location>
        <begin position="6"/>
        <end position="30"/>
    </location>
</feature>
<dbReference type="AlphaFoldDB" id="C1EAA1"/>
<keyword evidence="4 8" id="KW-0812">Transmembrane</keyword>
<gene>
    <name evidence="11" type="ORF">MICPUN_60001</name>
</gene>
<keyword evidence="7 8" id="KW-0924">Ammonia transport</keyword>
<feature type="domain" description="Ammonium transporter AmtB-like" evidence="10">
    <location>
        <begin position="9"/>
        <end position="398"/>
    </location>
</feature>
<evidence type="ECO:0000259" key="10">
    <source>
        <dbReference type="Pfam" id="PF00909"/>
    </source>
</evidence>
<feature type="transmembrane region" description="Helical" evidence="8">
    <location>
        <begin position="126"/>
        <end position="147"/>
    </location>
</feature>
<evidence type="ECO:0000256" key="8">
    <source>
        <dbReference type="RuleBase" id="RU362002"/>
    </source>
</evidence>
<comment type="similarity">
    <text evidence="2 8">Belongs to the ammonia transporter channel (TC 1.A.11.2) family.</text>
</comment>
<dbReference type="OrthoDB" id="534912at2759"/>
<dbReference type="PANTHER" id="PTHR43029">
    <property type="entry name" value="AMMONIUM TRANSPORTER MEP2"/>
    <property type="match status" value="1"/>
</dbReference>
<dbReference type="NCBIfam" id="TIGR00836">
    <property type="entry name" value="amt"/>
    <property type="match status" value="1"/>
</dbReference>
<protein>
    <recommendedName>
        <fullName evidence="8">Ammonium transporter</fullName>
    </recommendedName>
</protein>
<dbReference type="GO" id="GO:0008519">
    <property type="term" value="F:ammonium channel activity"/>
    <property type="evidence" value="ECO:0007669"/>
    <property type="project" value="InterPro"/>
</dbReference>
<feature type="transmembrane region" description="Helical" evidence="8">
    <location>
        <begin position="196"/>
        <end position="214"/>
    </location>
</feature>
<feature type="transmembrane region" description="Helical" evidence="8">
    <location>
        <begin position="93"/>
        <end position="114"/>
    </location>
</feature>
<evidence type="ECO:0000313" key="12">
    <source>
        <dbReference type="Proteomes" id="UP000002009"/>
    </source>
</evidence>
<reference evidence="11 12" key="1">
    <citation type="journal article" date="2009" name="Science">
        <title>Green evolution and dynamic adaptations revealed by genomes of the marine picoeukaryotes Micromonas.</title>
        <authorList>
            <person name="Worden A.Z."/>
            <person name="Lee J.H."/>
            <person name="Mock T."/>
            <person name="Rouze P."/>
            <person name="Simmons M.P."/>
            <person name="Aerts A.L."/>
            <person name="Allen A.E."/>
            <person name="Cuvelier M.L."/>
            <person name="Derelle E."/>
            <person name="Everett M.V."/>
            <person name="Foulon E."/>
            <person name="Grimwood J."/>
            <person name="Gundlach H."/>
            <person name="Henrissat B."/>
            <person name="Napoli C."/>
            <person name="McDonald S.M."/>
            <person name="Parker M.S."/>
            <person name="Rombauts S."/>
            <person name="Salamov A."/>
            <person name="Von Dassow P."/>
            <person name="Badger J.H."/>
            <person name="Coutinho P.M."/>
            <person name="Demir E."/>
            <person name="Dubchak I."/>
            <person name="Gentemann C."/>
            <person name="Eikrem W."/>
            <person name="Gready J.E."/>
            <person name="John U."/>
            <person name="Lanier W."/>
            <person name="Lindquist E.A."/>
            <person name="Lucas S."/>
            <person name="Mayer K.F."/>
            <person name="Moreau H."/>
            <person name="Not F."/>
            <person name="Otillar R."/>
            <person name="Panaud O."/>
            <person name="Pangilinan J."/>
            <person name="Paulsen I."/>
            <person name="Piegu B."/>
            <person name="Poliakov A."/>
            <person name="Robbens S."/>
            <person name="Schmutz J."/>
            <person name="Toulza E."/>
            <person name="Wyss T."/>
            <person name="Zelensky A."/>
            <person name="Zhou K."/>
            <person name="Armbrust E.V."/>
            <person name="Bhattacharya D."/>
            <person name="Goodenough U.W."/>
            <person name="Van de Peer Y."/>
            <person name="Grigoriev I.V."/>
        </authorList>
    </citation>
    <scope>NUCLEOTIDE SEQUENCE [LARGE SCALE GENOMIC DNA]</scope>
    <source>
        <strain evidence="12">RCC299 / NOUM17</strain>
    </source>
</reference>
<dbReference type="GeneID" id="8244856"/>
<dbReference type="EMBL" id="CP001328">
    <property type="protein sequence ID" value="ACO64823.1"/>
    <property type="molecule type" value="Genomic_DNA"/>
</dbReference>
<dbReference type="Gene3D" id="1.10.3430.10">
    <property type="entry name" value="Ammonium transporter AmtB like domains"/>
    <property type="match status" value="1"/>
</dbReference>
<evidence type="ECO:0000256" key="7">
    <source>
        <dbReference type="ARBA" id="ARBA00023177"/>
    </source>
</evidence>
<keyword evidence="6 8" id="KW-0472">Membrane</keyword>
<feature type="transmembrane region" description="Helical" evidence="8">
    <location>
        <begin position="257"/>
        <end position="275"/>
    </location>
</feature>
<comment type="subcellular location">
    <subcellularLocation>
        <location evidence="8">Cell membrane</location>
        <topology evidence="8">Multi-pass membrane protein</topology>
    </subcellularLocation>
    <subcellularLocation>
        <location evidence="1">Membrane</location>
        <topology evidence="1">Multi-pass membrane protein</topology>
    </subcellularLocation>
</comment>
<dbReference type="RefSeq" id="XP_002503565.1">
    <property type="nucleotide sequence ID" value="XM_002503519.1"/>
</dbReference>
<proteinExistence type="inferred from homology"/>
<feature type="transmembrane region" description="Helical" evidence="8">
    <location>
        <begin position="350"/>
        <end position="368"/>
    </location>
</feature>
<evidence type="ECO:0000256" key="6">
    <source>
        <dbReference type="ARBA" id="ARBA00023136"/>
    </source>
</evidence>
<dbReference type="KEGG" id="mis:MICPUN_60001"/>
<dbReference type="STRING" id="296587.C1EAA1"/>
<dbReference type="InterPro" id="IPR001905">
    <property type="entry name" value="Ammonium_transpt"/>
</dbReference>
<organism evidence="11 12">
    <name type="scientific">Micromonas commoda (strain RCC299 / NOUM17 / CCMP2709)</name>
    <name type="common">Picoplanktonic green alga</name>
    <dbReference type="NCBI Taxonomy" id="296587"/>
    <lineage>
        <taxon>Eukaryota</taxon>
        <taxon>Viridiplantae</taxon>
        <taxon>Chlorophyta</taxon>
        <taxon>Mamiellophyceae</taxon>
        <taxon>Mamiellales</taxon>
        <taxon>Mamiellaceae</taxon>
        <taxon>Micromonas</taxon>
    </lineage>
</organism>
<sequence>MAIDAGHTAWMLMSCGLVNLMTPGLAFFYGGLVRQQNVLTMIMQNYVSMGLMTIVWIVWGYSLCFGENKTSYIWGNPATHAMLSGIENDDGDIPGTVFAAFQGMFAVITPALMTGAFADRVMFKPYLLFILLWIHLVYYPFCHWIWGGGWMYDEGVWDFAGGIVVHCTAGFGALAVVMALPHRKKLEPELDTDPHNIPFVALGTALLWFGWFGFNGGSALGANEQAGYALINTEISASCALFTWLMIEWAHKGKPTLVGACVGAIAGLATVTPAAGFVYPWAAMVIGILAAPWCYFLIEVVKNKFDLDDALDVFAVHGMGGYLGTLLIGILADERLGGPDASGKQFGKQLWGATFCAVYAFVVSFALIKVINLFMPVLPPQSALSEGLDTSIHGEKAYSGKDTSNNGTEYANPLKAASAV</sequence>
<evidence type="ECO:0000256" key="3">
    <source>
        <dbReference type="ARBA" id="ARBA00022448"/>
    </source>
</evidence>
<feature type="transmembrane region" description="Helical" evidence="8">
    <location>
        <begin position="310"/>
        <end position="330"/>
    </location>
</feature>
<name>C1EAA1_MICCC</name>
<feature type="transmembrane region" description="Helical" evidence="8">
    <location>
        <begin position="159"/>
        <end position="180"/>
    </location>
</feature>
<evidence type="ECO:0000256" key="4">
    <source>
        <dbReference type="ARBA" id="ARBA00022692"/>
    </source>
</evidence>
<dbReference type="InParanoid" id="C1EAA1"/>
<dbReference type="PANTHER" id="PTHR43029:SF10">
    <property type="entry name" value="AMMONIUM TRANSPORTER MEP2"/>
    <property type="match status" value="1"/>
</dbReference>
<dbReference type="Proteomes" id="UP000002009">
    <property type="component" value="Chromosome 7"/>
</dbReference>
<keyword evidence="5 8" id="KW-1133">Transmembrane helix</keyword>
<evidence type="ECO:0000256" key="2">
    <source>
        <dbReference type="ARBA" id="ARBA00005887"/>
    </source>
</evidence>
<accession>C1EAA1</accession>
<dbReference type="Pfam" id="PF00909">
    <property type="entry name" value="Ammonium_transp"/>
    <property type="match status" value="1"/>
</dbReference>
<dbReference type="eggNOG" id="KOG0682">
    <property type="taxonomic scope" value="Eukaryota"/>
</dbReference>
<dbReference type="OMA" id="HATMTSI"/>
<keyword evidence="3 8" id="KW-0813">Transport</keyword>
<evidence type="ECO:0000256" key="5">
    <source>
        <dbReference type="ARBA" id="ARBA00022989"/>
    </source>
</evidence>
<feature type="transmembrane region" description="Helical" evidence="8">
    <location>
        <begin position="226"/>
        <end position="245"/>
    </location>
</feature>
<evidence type="ECO:0000256" key="1">
    <source>
        <dbReference type="ARBA" id="ARBA00004141"/>
    </source>
</evidence>
<evidence type="ECO:0000256" key="9">
    <source>
        <dbReference type="SAM" id="MobiDB-lite"/>
    </source>
</evidence>
<dbReference type="InterPro" id="IPR029020">
    <property type="entry name" value="Ammonium/urea_transptr"/>
</dbReference>
<dbReference type="InterPro" id="IPR024041">
    <property type="entry name" value="NH4_transpt_AmtB-like_dom"/>
</dbReference>